<dbReference type="OrthoDB" id="6050183at2759"/>
<keyword evidence="12" id="KW-0966">Cell projection</keyword>
<dbReference type="InterPro" id="IPR002867">
    <property type="entry name" value="IBR_dom"/>
</dbReference>
<protein>
    <recommendedName>
        <fullName evidence="5">RCR-type E3 ubiquitin transferase</fullName>
        <ecNumber evidence="5">2.3.2.33</ecNumber>
    </recommendedName>
</protein>
<dbReference type="GO" id="GO:0061630">
    <property type="term" value="F:ubiquitin protein ligase activity"/>
    <property type="evidence" value="ECO:0007669"/>
    <property type="project" value="UniProtKB-EC"/>
</dbReference>
<feature type="compositionally biased region" description="Low complexity" evidence="15">
    <location>
        <begin position="113"/>
        <end position="139"/>
    </location>
</feature>
<dbReference type="AlphaFoldDB" id="A0A8J4PPP8"/>
<feature type="domain" description="RING-type" evidence="17">
    <location>
        <begin position="278"/>
        <end position="510"/>
    </location>
</feature>
<dbReference type="SUPFAM" id="SSF57850">
    <property type="entry name" value="RING/U-box"/>
    <property type="match status" value="2"/>
</dbReference>
<dbReference type="GO" id="GO:0005886">
    <property type="term" value="C:plasma membrane"/>
    <property type="evidence" value="ECO:0007669"/>
    <property type="project" value="TreeGrafter"/>
</dbReference>
<feature type="region of interest" description="Disordered" evidence="15">
    <location>
        <begin position="113"/>
        <end position="164"/>
    </location>
</feature>
<evidence type="ECO:0000256" key="7">
    <source>
        <dbReference type="ARBA" id="ARBA00022723"/>
    </source>
</evidence>
<evidence type="ECO:0000259" key="16">
    <source>
        <dbReference type="PROSITE" id="PS50089"/>
    </source>
</evidence>
<evidence type="ECO:0000256" key="4">
    <source>
        <dbReference type="ARBA" id="ARBA00005415"/>
    </source>
</evidence>
<keyword evidence="6" id="KW-0808">Transferase</keyword>
<keyword evidence="9 13" id="KW-0863">Zinc-finger</keyword>
<organism evidence="18 19">
    <name type="scientific">Polysphondylium violaceum</name>
    <dbReference type="NCBI Taxonomy" id="133409"/>
    <lineage>
        <taxon>Eukaryota</taxon>
        <taxon>Amoebozoa</taxon>
        <taxon>Evosea</taxon>
        <taxon>Eumycetozoa</taxon>
        <taxon>Dictyostelia</taxon>
        <taxon>Dictyosteliales</taxon>
        <taxon>Dictyosteliaceae</taxon>
        <taxon>Polysphondylium</taxon>
    </lineage>
</organism>
<keyword evidence="11" id="KW-0862">Zinc</keyword>
<dbReference type="EMBL" id="AJWJ01000440">
    <property type="protein sequence ID" value="KAF2070852.1"/>
    <property type="molecule type" value="Genomic_DNA"/>
</dbReference>
<evidence type="ECO:0000256" key="5">
    <source>
        <dbReference type="ARBA" id="ARBA00012249"/>
    </source>
</evidence>
<feature type="compositionally biased region" description="Low complexity" evidence="15">
    <location>
        <begin position="63"/>
        <end position="80"/>
    </location>
</feature>
<keyword evidence="19" id="KW-1185">Reference proteome</keyword>
<sequence length="757" mass="86171">MELKSQLMMNNNNNNNNNKKNTSFGQFLNEAFRVLTSSSIIKVAEQEREEQDDDDDDDDSVHNNGTNNSNQSSTYSSDYSSGEEEMKTIDPNVMGDAFNSLIKNNSNILSIISQSPSSNPNSPNLFSSSSSSTTTATKSKPLDIKFNLNNNNNNNNNNNSIHSNSNSFNSFNSFGGKYPDEGFTPRSFYESPTDPFIDFEFKRLKSNVNLNVNNNNNNNNNKSTTTTTTTTTTSSTSNLKSNVNINNKEIELDDEEERNQKLIQQLMSEQENSDQDKIEMECTDCLKQYPIEEIVFLDCSDIYCKKCLHNFIMAKSNEKKVSKIKCKSCKKPISNYDIKQVLTEQEFSIYQGASLDQVINKNKENFVKCPSCSIFMEKIIPPQTMSFGSPWSTDGNGVRIECDANGKPLSRESIEHKKKYRFRCLECSTIFCTECLVHPYHLGFTCADYQIFNSTKHCRYCKTPLLYSGNGNGCANEECKRLKAKSCKKKLECGHPCMGIRNELECLPCIHPDCKQSNTNQKMNDYCNICWTDDLESAPSIQLDCGHIFHYHCCKNIISKRWSSSRISFGFLKCSLCSQNMSHPSLEKYIKPINDLYDIVQSKGLQRLSHFGPEKGVDLNDTKSKWFNNKESYVMERFSYFMCFKCKNPYFGGEKACGENTVDFKVEDLICGGCSSNGNETCKIHGKEYIEYKCKYCCNISIFFCWGKTHFCDDCHKKVNEVARTPKSALPRCKCKVKHEEGEEYCFGCSLCRILSQ</sequence>
<feature type="domain" description="RING-type" evidence="16">
    <location>
        <begin position="527"/>
        <end position="578"/>
    </location>
</feature>
<gene>
    <name evidence="18" type="ORF">CYY_007838</name>
</gene>
<dbReference type="FunFam" id="3.30.40.10:FF:000078">
    <property type="entry name" value="E3 ubiquitin-protein ligase MYCBP2 isoform X1"/>
    <property type="match status" value="1"/>
</dbReference>
<accession>A0A8J4PPP8</accession>
<evidence type="ECO:0000256" key="1">
    <source>
        <dbReference type="ARBA" id="ARBA00000333"/>
    </source>
</evidence>
<evidence type="ECO:0000259" key="17">
    <source>
        <dbReference type="PROSITE" id="PS51873"/>
    </source>
</evidence>
<comment type="similarity">
    <text evidence="4">Belongs to the RING-Cys relay (RCR) family.</text>
</comment>
<dbReference type="PROSITE" id="PS50089">
    <property type="entry name" value="ZF_RING_2"/>
    <property type="match status" value="2"/>
</dbReference>
<dbReference type="PROSITE" id="PS51873">
    <property type="entry name" value="TRIAD"/>
    <property type="match status" value="1"/>
</dbReference>
<evidence type="ECO:0000256" key="6">
    <source>
        <dbReference type="ARBA" id="ARBA00022679"/>
    </source>
</evidence>
<evidence type="ECO:0000256" key="15">
    <source>
        <dbReference type="SAM" id="MobiDB-lite"/>
    </source>
</evidence>
<evidence type="ECO:0000256" key="12">
    <source>
        <dbReference type="ARBA" id="ARBA00023273"/>
    </source>
</evidence>
<evidence type="ECO:0000313" key="19">
    <source>
        <dbReference type="Proteomes" id="UP000695562"/>
    </source>
</evidence>
<evidence type="ECO:0000313" key="18">
    <source>
        <dbReference type="EMBL" id="KAF2070852.1"/>
    </source>
</evidence>
<evidence type="ECO:0000256" key="10">
    <source>
        <dbReference type="ARBA" id="ARBA00022786"/>
    </source>
</evidence>
<evidence type="ECO:0000256" key="8">
    <source>
        <dbReference type="ARBA" id="ARBA00022737"/>
    </source>
</evidence>
<feature type="compositionally biased region" description="Acidic residues" evidence="15">
    <location>
        <begin position="47"/>
        <end position="59"/>
    </location>
</feature>
<evidence type="ECO:0000256" key="9">
    <source>
        <dbReference type="ARBA" id="ARBA00022771"/>
    </source>
</evidence>
<proteinExistence type="inferred from homology"/>
<dbReference type="PANTHER" id="PTHR45943">
    <property type="entry name" value="E3 UBIQUITIN-PROTEIN LIGASE MYCBP2"/>
    <property type="match status" value="1"/>
</dbReference>
<feature type="compositionally biased region" description="Low complexity" evidence="15">
    <location>
        <begin position="10"/>
        <end position="21"/>
    </location>
</feature>
<feature type="domain" description="RING-type" evidence="16">
    <location>
        <begin position="282"/>
        <end position="330"/>
    </location>
</feature>
<name>A0A8J4PPP8_9MYCE</name>
<dbReference type="SMART" id="SM00647">
    <property type="entry name" value="IBR"/>
    <property type="match status" value="1"/>
</dbReference>
<dbReference type="InterPro" id="IPR001841">
    <property type="entry name" value="Znf_RING"/>
</dbReference>
<dbReference type="CDD" id="cd16463">
    <property type="entry name" value="RING-H2_PHR"/>
    <property type="match status" value="1"/>
</dbReference>
<dbReference type="Gene3D" id="3.30.40.10">
    <property type="entry name" value="Zinc/RING finger domain, C3HC4 (zinc finger)"/>
    <property type="match status" value="2"/>
</dbReference>
<feature type="region of interest" description="Disordered" evidence="15">
    <location>
        <begin position="212"/>
        <end position="237"/>
    </location>
</feature>
<keyword evidence="10" id="KW-0833">Ubl conjugation pathway</keyword>
<feature type="region of interest" description="Disordered" evidence="15">
    <location>
        <begin position="1"/>
        <end position="23"/>
    </location>
</feature>
<dbReference type="GO" id="GO:0005634">
    <property type="term" value="C:nucleus"/>
    <property type="evidence" value="ECO:0007669"/>
    <property type="project" value="TreeGrafter"/>
</dbReference>
<feature type="compositionally biased region" description="Low complexity" evidence="15">
    <location>
        <begin position="146"/>
        <end position="164"/>
    </location>
</feature>
<comment type="pathway">
    <text evidence="3">Protein modification; protein ubiquitination.</text>
</comment>
<dbReference type="InterPro" id="IPR013083">
    <property type="entry name" value="Znf_RING/FYVE/PHD"/>
</dbReference>
<evidence type="ECO:0000256" key="3">
    <source>
        <dbReference type="ARBA" id="ARBA00004906"/>
    </source>
</evidence>
<feature type="coiled-coil region" evidence="14">
    <location>
        <begin position="245"/>
        <end position="272"/>
    </location>
</feature>
<evidence type="ECO:0000256" key="11">
    <source>
        <dbReference type="ARBA" id="ARBA00022833"/>
    </source>
</evidence>
<keyword evidence="14" id="KW-0175">Coiled coil</keyword>
<dbReference type="EC" id="2.3.2.33" evidence="5"/>
<feature type="region of interest" description="Disordered" evidence="15">
    <location>
        <begin position="46"/>
        <end position="85"/>
    </location>
</feature>
<dbReference type="InterPro" id="IPR044066">
    <property type="entry name" value="TRIAD_supradom"/>
</dbReference>
<keyword evidence="7" id="KW-0479">Metal-binding</keyword>
<keyword evidence="8" id="KW-0677">Repeat</keyword>
<comment type="subcellular location">
    <subcellularLocation>
        <location evidence="2">Cell projection</location>
        <location evidence="2">Axon</location>
    </subcellularLocation>
</comment>
<reference evidence="18" key="1">
    <citation type="submission" date="2020-01" db="EMBL/GenBank/DDBJ databases">
        <title>Development of genomics and gene disruption for Polysphondylium violaceum indicates a role for the polyketide synthase stlB in stalk morphogenesis.</title>
        <authorList>
            <person name="Narita B."/>
            <person name="Kawabe Y."/>
            <person name="Kin K."/>
            <person name="Saito T."/>
            <person name="Gibbs R."/>
            <person name="Kuspa A."/>
            <person name="Muzny D."/>
            <person name="Queller D."/>
            <person name="Richards S."/>
            <person name="Strassman J."/>
            <person name="Sucgang R."/>
            <person name="Worley K."/>
            <person name="Schaap P."/>
        </authorList>
    </citation>
    <scope>NUCLEOTIDE SEQUENCE</scope>
    <source>
        <strain evidence="18">QSvi11</strain>
    </source>
</reference>
<evidence type="ECO:0000256" key="13">
    <source>
        <dbReference type="PROSITE-ProRule" id="PRU00175"/>
    </source>
</evidence>
<dbReference type="Proteomes" id="UP000695562">
    <property type="component" value="Unassembled WGS sequence"/>
</dbReference>
<evidence type="ECO:0000256" key="14">
    <source>
        <dbReference type="SAM" id="Coils"/>
    </source>
</evidence>
<dbReference type="GO" id="GO:0008270">
    <property type="term" value="F:zinc ion binding"/>
    <property type="evidence" value="ECO:0007669"/>
    <property type="project" value="UniProtKB-KW"/>
</dbReference>
<dbReference type="PANTHER" id="PTHR45943:SF2">
    <property type="entry name" value="RING-TYPE DOMAIN-CONTAINING PROTEIN"/>
    <property type="match status" value="1"/>
</dbReference>
<comment type="caution">
    <text evidence="18">The sequence shown here is derived from an EMBL/GenBank/DDBJ whole genome shotgun (WGS) entry which is preliminary data.</text>
</comment>
<dbReference type="SMART" id="SM00184">
    <property type="entry name" value="RING"/>
    <property type="match status" value="2"/>
</dbReference>
<comment type="catalytic activity">
    <reaction evidence="1">
        <text>[E2 ubiquitin-conjugating enzyme]-S-ubiquitinyl-L-cysteine + [acceptor protein]-L-threonine = [E2 ubiquitin-conjugating enzyme]-L-cysteine + [acceptor protein]-3-O-ubiquitinyl-L-threonine.</text>
        <dbReference type="EC" id="2.3.2.33"/>
    </reaction>
</comment>
<evidence type="ECO:0000256" key="2">
    <source>
        <dbReference type="ARBA" id="ARBA00004489"/>
    </source>
</evidence>